<dbReference type="RefSeq" id="WP_374036520.1">
    <property type="nucleotide sequence ID" value="NZ_CP169082.1"/>
</dbReference>
<keyword evidence="2" id="KW-1185">Reference proteome</keyword>
<organism evidence="1 2">
    <name type="scientific">Brevundimonas staleyi</name>
    <dbReference type="NCBI Taxonomy" id="74326"/>
    <lineage>
        <taxon>Bacteria</taxon>
        <taxon>Pseudomonadati</taxon>
        <taxon>Pseudomonadota</taxon>
        <taxon>Alphaproteobacteria</taxon>
        <taxon>Caulobacterales</taxon>
        <taxon>Caulobacteraceae</taxon>
        <taxon>Brevundimonas</taxon>
    </lineage>
</organism>
<proteinExistence type="predicted"/>
<dbReference type="Proteomes" id="UP001596152">
    <property type="component" value="Unassembled WGS sequence"/>
</dbReference>
<evidence type="ECO:0000313" key="1">
    <source>
        <dbReference type="EMBL" id="MFC5345531.1"/>
    </source>
</evidence>
<reference evidence="2" key="1">
    <citation type="journal article" date="2019" name="Int. J. Syst. Evol. Microbiol.">
        <title>The Global Catalogue of Microorganisms (GCM) 10K type strain sequencing project: providing services to taxonomists for standard genome sequencing and annotation.</title>
        <authorList>
            <consortium name="The Broad Institute Genomics Platform"/>
            <consortium name="The Broad Institute Genome Sequencing Center for Infectious Disease"/>
            <person name="Wu L."/>
            <person name="Ma J."/>
        </authorList>
    </citation>
    <scope>NUCLEOTIDE SEQUENCE [LARGE SCALE GENOMIC DNA]</scope>
    <source>
        <strain evidence="2">JCM 12125</strain>
    </source>
</reference>
<gene>
    <name evidence="1" type="ORF">ACFPIE_16570</name>
</gene>
<name>A0ABW0FW22_9CAUL</name>
<accession>A0ABW0FW22</accession>
<dbReference type="EMBL" id="JBHSLF010000050">
    <property type="protein sequence ID" value="MFC5345531.1"/>
    <property type="molecule type" value="Genomic_DNA"/>
</dbReference>
<sequence length="43" mass="5095">MTPHRKPRLVQVGQARRLTRADMVLGMYEQVPISRYEMAGWQH</sequence>
<comment type="caution">
    <text evidence="1">The sequence shown here is derived from an EMBL/GenBank/DDBJ whole genome shotgun (WGS) entry which is preliminary data.</text>
</comment>
<evidence type="ECO:0000313" key="2">
    <source>
        <dbReference type="Proteomes" id="UP001596152"/>
    </source>
</evidence>
<protein>
    <submittedName>
        <fullName evidence="1">Uncharacterized protein</fullName>
    </submittedName>
</protein>